<keyword evidence="5" id="KW-0001">2Fe-2S</keyword>
<name>A0A511YZT1_9CELL</name>
<dbReference type="Proteomes" id="UP000321484">
    <property type="component" value="Unassembled WGS sequence"/>
</dbReference>
<feature type="domain" description="2Fe-2S ferredoxin-type" evidence="14">
    <location>
        <begin position="21"/>
        <end position="99"/>
    </location>
</feature>
<organism evidence="17 18">
    <name type="scientific">Actinotalea fermentans</name>
    <dbReference type="NCBI Taxonomy" id="43671"/>
    <lineage>
        <taxon>Bacteria</taxon>
        <taxon>Bacillati</taxon>
        <taxon>Actinomycetota</taxon>
        <taxon>Actinomycetes</taxon>
        <taxon>Micrococcales</taxon>
        <taxon>Cellulomonadaceae</taxon>
        <taxon>Actinotalea</taxon>
    </lineage>
</organism>
<evidence type="ECO:0000256" key="1">
    <source>
        <dbReference type="ARBA" id="ARBA00001966"/>
    </source>
</evidence>
<dbReference type="InterPro" id="IPR004108">
    <property type="entry name" value="Fe_hydrogenase_lsu_C"/>
</dbReference>
<dbReference type="SUPFAM" id="SSF54862">
    <property type="entry name" value="4Fe-4S ferredoxins"/>
    <property type="match status" value="1"/>
</dbReference>
<evidence type="ECO:0000256" key="6">
    <source>
        <dbReference type="ARBA" id="ARBA00022723"/>
    </source>
</evidence>
<evidence type="ECO:0000256" key="9">
    <source>
        <dbReference type="ARBA" id="ARBA00023004"/>
    </source>
</evidence>
<evidence type="ECO:0000256" key="4">
    <source>
        <dbReference type="ARBA" id="ARBA00022485"/>
    </source>
</evidence>
<dbReference type="Pfam" id="PF02906">
    <property type="entry name" value="Fe_hyd_lg_C"/>
    <property type="match status" value="1"/>
</dbReference>
<keyword evidence="7" id="KW-0677">Repeat</keyword>
<dbReference type="Gene3D" id="3.40.950.10">
    <property type="entry name" value="Fe-only Hydrogenase (Larger Subunit), Chain L, domain 3"/>
    <property type="match status" value="1"/>
</dbReference>
<dbReference type="Gene3D" id="3.10.20.740">
    <property type="match status" value="1"/>
</dbReference>
<keyword evidence="4" id="KW-0004">4Fe-4S</keyword>
<dbReference type="PROSITE" id="PS51839">
    <property type="entry name" value="4FE4S_HC3"/>
    <property type="match status" value="1"/>
</dbReference>
<dbReference type="Gene3D" id="4.10.260.20">
    <property type="entry name" value="Iron hydrogenase, small subunit"/>
    <property type="match status" value="1"/>
</dbReference>
<dbReference type="GO" id="GO:0051539">
    <property type="term" value="F:4 iron, 4 sulfur cluster binding"/>
    <property type="evidence" value="ECO:0007669"/>
    <property type="project" value="UniProtKB-KW"/>
</dbReference>
<comment type="similarity">
    <text evidence="3">Belongs to the complex I 75 kDa subunit family.</text>
</comment>
<keyword evidence="10" id="KW-0411">Iron-sulfur</keyword>
<dbReference type="OrthoDB" id="9759518at2"/>
<dbReference type="InterPro" id="IPR017896">
    <property type="entry name" value="4Fe4S_Fe-S-bd"/>
</dbReference>
<accession>A0A511YZT1</accession>
<dbReference type="GO" id="GO:0008901">
    <property type="term" value="F:ferredoxin hydrogenase activity"/>
    <property type="evidence" value="ECO:0007669"/>
    <property type="project" value="InterPro"/>
</dbReference>
<dbReference type="Gene3D" id="3.40.50.1780">
    <property type="match status" value="1"/>
</dbReference>
<dbReference type="InterPro" id="IPR036991">
    <property type="entry name" value="Fe_hydrogenase_ssu_sf"/>
</dbReference>
<dbReference type="NCBIfam" id="NF040763">
    <property type="entry name" value="FeFe_hydrog_A6"/>
    <property type="match status" value="1"/>
</dbReference>
<dbReference type="InterPro" id="IPR009016">
    <property type="entry name" value="Fe_hydrogenase"/>
</dbReference>
<dbReference type="Pfam" id="PF02256">
    <property type="entry name" value="Fe_hyd_SSU"/>
    <property type="match status" value="1"/>
</dbReference>
<dbReference type="PROSITE" id="PS00198">
    <property type="entry name" value="4FE4S_FER_1"/>
    <property type="match status" value="1"/>
</dbReference>
<dbReference type="SUPFAM" id="SSF54292">
    <property type="entry name" value="2Fe-2S ferredoxin-like"/>
    <property type="match status" value="1"/>
</dbReference>
<dbReference type="FunFam" id="3.10.20.740:FF:000004">
    <property type="entry name" value="NADH-quinone oxidoreductase"/>
    <property type="match status" value="1"/>
</dbReference>
<keyword evidence="9" id="KW-0408">Iron</keyword>
<evidence type="ECO:0000313" key="17">
    <source>
        <dbReference type="EMBL" id="GEN80708.1"/>
    </source>
</evidence>
<dbReference type="Pfam" id="PF10588">
    <property type="entry name" value="NADH-G_4Fe-4S_3"/>
    <property type="match status" value="1"/>
</dbReference>
<dbReference type="EMBL" id="BJYK01000009">
    <property type="protein sequence ID" value="GEN80708.1"/>
    <property type="molecule type" value="Genomic_DNA"/>
</dbReference>
<keyword evidence="8" id="KW-1278">Translocase</keyword>
<gene>
    <name evidence="17" type="ORF">AFE02nite_24420</name>
</gene>
<dbReference type="Pfam" id="PF13510">
    <property type="entry name" value="Fer2_4"/>
    <property type="match status" value="1"/>
</dbReference>
<evidence type="ECO:0000256" key="8">
    <source>
        <dbReference type="ARBA" id="ARBA00022967"/>
    </source>
</evidence>
<keyword evidence="11" id="KW-0520">NAD</keyword>
<evidence type="ECO:0000259" key="15">
    <source>
        <dbReference type="PROSITE" id="PS51379"/>
    </source>
</evidence>
<feature type="domain" description="4Fe-4S ferredoxin-type" evidence="15">
    <location>
        <begin position="159"/>
        <end position="189"/>
    </location>
</feature>
<dbReference type="InterPro" id="IPR017900">
    <property type="entry name" value="4Fe4S_Fe_S_CS"/>
</dbReference>
<feature type="domain" description="4Fe-4S ferredoxin-type" evidence="15">
    <location>
        <begin position="202"/>
        <end position="231"/>
    </location>
</feature>
<dbReference type="InterPro" id="IPR019574">
    <property type="entry name" value="NADH_UbQ_OxRdtase_Gsu_4Fe4S-bd"/>
</dbReference>
<sequence length="658" mass="71276">MTTTLRLGTPGMPGGPAVTSTSVTVTVDGHEVEVPVGSTILEAAEKAGRRIPTLCHHPDLPDVGVCRICVVEVTGQRALQASCAYPITTPIEIQTYSRRVRQARQTIVDLMLAEHCGSCQTCGRNGNCELQDLAAEYGSDHFRFGQRTEPTRLFDTFGPSIRRDMNKCVHCLRCIRTCAELQGVGALGVIGRGDSTTMSPYLTLPISDVVCINCGQCINRCPTGALQEVDNTDDVWRAIEDPTKHVVIQTAPAPRAAMGEEFGLPPGTPVTWQLNSALRELGFDKVFDTNFSADLTIIEEGTELLVRLYENLVLGDHGRPVPQFTSCSPGWIKYLEHKYPEFAPNLSSCKSPQQMFGALIKTWYAQKNGLDPADVVSVSLMPCTAKKFEAHRPEMTDSGFPDVDVSLTTRELGRMIRELGIRLPDLPESDFDDPFGTASGSGVIFGATGGVMEAALRTVVELVTGGKVEDLFDHADITPVRGFEETRYAEITLPDTLGPVPPLLAHLVPDWDWLRGVTLKLAVVHGTANAQKVMEDIKAGGRFSECHFIEFMACPGGCLGGGGQPIPTSKEIRSARAKAIYGEDARYGETGRVRKSHENPAVLRVYEEFLTDGPCGHTSHHLLHTTYTPRGAFIATPSMTVPATTNATTNAPTNGGAR</sequence>
<proteinExistence type="inferred from homology"/>
<dbReference type="PANTHER" id="PTHR11615">
    <property type="entry name" value="NITRATE, FORMATE, IRON DEHYDROGENASE"/>
    <property type="match status" value="1"/>
</dbReference>
<dbReference type="Pfam" id="PF22117">
    <property type="entry name" value="Fer4_Nqo3"/>
    <property type="match status" value="1"/>
</dbReference>
<dbReference type="GO" id="GO:0051537">
    <property type="term" value="F:2 iron, 2 sulfur cluster binding"/>
    <property type="evidence" value="ECO:0007669"/>
    <property type="project" value="UniProtKB-KW"/>
</dbReference>
<dbReference type="SUPFAM" id="SSF53920">
    <property type="entry name" value="Fe-only hydrogenase"/>
    <property type="match status" value="1"/>
</dbReference>
<dbReference type="InterPro" id="IPR050340">
    <property type="entry name" value="Cytosolic_Fe-S_CAF"/>
</dbReference>
<dbReference type="RefSeq" id="WP_146819748.1">
    <property type="nucleotide sequence ID" value="NZ_BJYK01000009.1"/>
</dbReference>
<keyword evidence="6" id="KW-0479">Metal-binding</keyword>
<protein>
    <submittedName>
        <fullName evidence="17">Ferredoxin</fullName>
    </submittedName>
</protein>
<evidence type="ECO:0000259" key="16">
    <source>
        <dbReference type="PROSITE" id="PS51839"/>
    </source>
</evidence>
<evidence type="ECO:0000256" key="7">
    <source>
        <dbReference type="ARBA" id="ARBA00022737"/>
    </source>
</evidence>
<dbReference type="InterPro" id="IPR054351">
    <property type="entry name" value="NADH_UbQ_OxRdtase_ferredoxin"/>
</dbReference>
<evidence type="ECO:0000256" key="3">
    <source>
        <dbReference type="ARBA" id="ARBA00005404"/>
    </source>
</evidence>
<dbReference type="NCBIfam" id="TIGR02512">
    <property type="entry name" value="FeFe_hydrog_A"/>
    <property type="match status" value="1"/>
</dbReference>
<evidence type="ECO:0000256" key="2">
    <source>
        <dbReference type="ARBA" id="ARBA00004370"/>
    </source>
</evidence>
<evidence type="ECO:0000256" key="13">
    <source>
        <dbReference type="ARBA" id="ARBA00034078"/>
    </source>
</evidence>
<evidence type="ECO:0000256" key="12">
    <source>
        <dbReference type="ARBA" id="ARBA00023136"/>
    </source>
</evidence>
<dbReference type="InterPro" id="IPR001041">
    <property type="entry name" value="2Fe-2S_ferredoxin-type"/>
</dbReference>
<dbReference type="FunFam" id="3.30.70.20:FF:000035">
    <property type="entry name" value="Iron hydrogenase 1"/>
    <property type="match status" value="1"/>
</dbReference>
<dbReference type="SMART" id="SM00902">
    <property type="entry name" value="Fe_hyd_SSU"/>
    <property type="match status" value="1"/>
</dbReference>
<dbReference type="GO" id="GO:0016020">
    <property type="term" value="C:membrane"/>
    <property type="evidence" value="ECO:0007669"/>
    <property type="project" value="UniProtKB-SubCell"/>
</dbReference>
<evidence type="ECO:0000256" key="10">
    <source>
        <dbReference type="ARBA" id="ARBA00023014"/>
    </source>
</evidence>
<dbReference type="InterPro" id="IPR003149">
    <property type="entry name" value="Fe_hydrogenase_ssu"/>
</dbReference>
<dbReference type="InterPro" id="IPR013352">
    <property type="entry name" value="Fe_hydrogenase_subset"/>
</dbReference>
<dbReference type="InterPro" id="IPR036010">
    <property type="entry name" value="2Fe-2S_ferredoxin-like_sf"/>
</dbReference>
<evidence type="ECO:0000256" key="5">
    <source>
        <dbReference type="ARBA" id="ARBA00022714"/>
    </source>
</evidence>
<evidence type="ECO:0000313" key="18">
    <source>
        <dbReference type="Proteomes" id="UP000321484"/>
    </source>
</evidence>
<feature type="domain" description="4Fe-4S His(Cys)3-ligated-type" evidence="16">
    <location>
        <begin position="99"/>
        <end position="138"/>
    </location>
</feature>
<evidence type="ECO:0000259" key="14">
    <source>
        <dbReference type="PROSITE" id="PS51085"/>
    </source>
</evidence>
<comment type="subcellular location">
    <subcellularLocation>
        <location evidence="2">Membrane</location>
    </subcellularLocation>
</comment>
<dbReference type="Gene3D" id="3.30.70.20">
    <property type="match status" value="1"/>
</dbReference>
<comment type="cofactor">
    <cofactor evidence="13">
        <name>[2Fe-2S] cluster</name>
        <dbReference type="ChEBI" id="CHEBI:190135"/>
    </cofactor>
</comment>
<dbReference type="PROSITE" id="PS51379">
    <property type="entry name" value="4FE4S_FER_2"/>
    <property type="match status" value="2"/>
</dbReference>
<keyword evidence="12" id="KW-0472">Membrane</keyword>
<dbReference type="GO" id="GO:0005506">
    <property type="term" value="F:iron ion binding"/>
    <property type="evidence" value="ECO:0007669"/>
    <property type="project" value="InterPro"/>
</dbReference>
<comment type="cofactor">
    <cofactor evidence="1">
        <name>[4Fe-4S] cluster</name>
        <dbReference type="ChEBI" id="CHEBI:49883"/>
    </cofactor>
</comment>
<keyword evidence="18" id="KW-1185">Reference proteome</keyword>
<comment type="caution">
    <text evidence="17">The sequence shown here is derived from an EMBL/GenBank/DDBJ whole genome shotgun (WGS) entry which is preliminary data.</text>
</comment>
<dbReference type="PROSITE" id="PS51085">
    <property type="entry name" value="2FE2S_FER_2"/>
    <property type="match status" value="1"/>
</dbReference>
<dbReference type="CDD" id="cd00207">
    <property type="entry name" value="fer2"/>
    <property type="match status" value="1"/>
</dbReference>
<dbReference type="AlphaFoldDB" id="A0A511YZT1"/>
<dbReference type="SMART" id="SM00929">
    <property type="entry name" value="NADH-G_4Fe-4S_3"/>
    <property type="match status" value="1"/>
</dbReference>
<reference evidence="17 18" key="1">
    <citation type="submission" date="2019-07" db="EMBL/GenBank/DDBJ databases">
        <title>Whole genome shotgun sequence of Actinotalea fermentans NBRC 105374.</title>
        <authorList>
            <person name="Hosoyama A."/>
            <person name="Uohara A."/>
            <person name="Ohji S."/>
            <person name="Ichikawa N."/>
        </authorList>
    </citation>
    <scope>NUCLEOTIDE SEQUENCE [LARGE SCALE GENOMIC DNA]</scope>
    <source>
        <strain evidence="17 18">NBRC 105374</strain>
    </source>
</reference>
<evidence type="ECO:0000256" key="11">
    <source>
        <dbReference type="ARBA" id="ARBA00023027"/>
    </source>
</evidence>
<dbReference type="InterPro" id="IPR049830">
    <property type="entry name" value="HndD"/>
</dbReference>